<protein>
    <recommendedName>
        <fullName evidence="1">Reverse transcriptase Ty1/copia-type domain-containing protein</fullName>
    </recommendedName>
</protein>
<dbReference type="EMBL" id="QJKJ01005877">
    <property type="protein sequence ID" value="RDX88675.1"/>
    <property type="molecule type" value="Genomic_DNA"/>
</dbReference>
<dbReference type="Proteomes" id="UP000257109">
    <property type="component" value="Unassembled WGS sequence"/>
</dbReference>
<organism evidence="2 3">
    <name type="scientific">Mucuna pruriens</name>
    <name type="common">Velvet bean</name>
    <name type="synonym">Dolichos pruriens</name>
    <dbReference type="NCBI Taxonomy" id="157652"/>
    <lineage>
        <taxon>Eukaryota</taxon>
        <taxon>Viridiplantae</taxon>
        <taxon>Streptophyta</taxon>
        <taxon>Embryophyta</taxon>
        <taxon>Tracheophyta</taxon>
        <taxon>Spermatophyta</taxon>
        <taxon>Magnoliopsida</taxon>
        <taxon>eudicotyledons</taxon>
        <taxon>Gunneridae</taxon>
        <taxon>Pentapetalae</taxon>
        <taxon>rosids</taxon>
        <taxon>fabids</taxon>
        <taxon>Fabales</taxon>
        <taxon>Fabaceae</taxon>
        <taxon>Papilionoideae</taxon>
        <taxon>50 kb inversion clade</taxon>
        <taxon>NPAAA clade</taxon>
        <taxon>indigoferoid/millettioid clade</taxon>
        <taxon>Phaseoleae</taxon>
        <taxon>Mucuna</taxon>
    </lineage>
</organism>
<dbReference type="SUPFAM" id="SSF56672">
    <property type="entry name" value="DNA/RNA polymerases"/>
    <property type="match status" value="1"/>
</dbReference>
<dbReference type="CDD" id="cd09272">
    <property type="entry name" value="RNase_HI_RT_Ty1"/>
    <property type="match status" value="1"/>
</dbReference>
<dbReference type="InterPro" id="IPR013103">
    <property type="entry name" value="RVT_2"/>
</dbReference>
<dbReference type="PANTHER" id="PTHR11439:SF463">
    <property type="entry name" value="REVERSE TRANSCRIPTASE TY1_COPIA-TYPE DOMAIN-CONTAINING PROTEIN"/>
    <property type="match status" value="1"/>
</dbReference>
<evidence type="ECO:0000259" key="1">
    <source>
        <dbReference type="Pfam" id="PF07727"/>
    </source>
</evidence>
<name>A0A371GDP2_MUCPR</name>
<feature type="domain" description="Reverse transcriptase Ty1/copia-type" evidence="1">
    <location>
        <begin position="11"/>
        <end position="76"/>
    </location>
</feature>
<keyword evidence="3" id="KW-1185">Reference proteome</keyword>
<sequence>MKEEMKALEKNSTLEIVDRPKDKRVVGCTWIYNVKCKSDGTLEQYKARLVAKGYTQTYGIDYEETFALITKMNMIRKKKSTWRFPQDSILIMKRKRYANSKRNYMDLKSLPKAWFERFTQVMISLEYRQSQGDHTLYIKHSPYGIFTILLVYVDDMIVTSDDEIEKLTLKEKLATQFKMKDLGKLKYFLNIEVAYSKQESIYSISSKKQENWDTRSQGHLLSRTIGLGVIEKSQYQRLVGKLIYLSHTRPNIVHVVSLVNQFMHDPKERHLQNSLVFEGKFRKMTTIQKRRYIVNGTDVDSIGSIVDRRFISEYFVFLGGNLVTWRSKKQNVVIRSSAEAKFRPMAHDICEGLWMKIILDDLKVKYEGSIKLFCDNNSAINIAHNPVQHDRTKHIEI</sequence>
<reference evidence="2" key="1">
    <citation type="submission" date="2018-05" db="EMBL/GenBank/DDBJ databases">
        <title>Draft genome of Mucuna pruriens seed.</title>
        <authorList>
            <person name="Nnadi N.E."/>
            <person name="Vos R."/>
            <person name="Hasami M.H."/>
            <person name="Devisetty U.K."/>
            <person name="Aguiy J.C."/>
        </authorList>
    </citation>
    <scope>NUCLEOTIDE SEQUENCE [LARGE SCALE GENOMIC DNA]</scope>
    <source>
        <strain evidence="2">JCA_2017</strain>
    </source>
</reference>
<feature type="domain" description="Reverse transcriptase Ty1/copia-type" evidence="1">
    <location>
        <begin position="105"/>
        <end position="196"/>
    </location>
</feature>
<feature type="non-terminal residue" evidence="2">
    <location>
        <position position="1"/>
    </location>
</feature>
<proteinExistence type="predicted"/>
<dbReference type="OrthoDB" id="1917367at2759"/>
<evidence type="ECO:0000313" key="3">
    <source>
        <dbReference type="Proteomes" id="UP000257109"/>
    </source>
</evidence>
<comment type="caution">
    <text evidence="2">The sequence shown here is derived from an EMBL/GenBank/DDBJ whole genome shotgun (WGS) entry which is preliminary data.</text>
</comment>
<dbReference type="PANTHER" id="PTHR11439">
    <property type="entry name" value="GAG-POL-RELATED RETROTRANSPOSON"/>
    <property type="match status" value="1"/>
</dbReference>
<dbReference type="InterPro" id="IPR043502">
    <property type="entry name" value="DNA/RNA_pol_sf"/>
</dbReference>
<evidence type="ECO:0000313" key="2">
    <source>
        <dbReference type="EMBL" id="RDX88675.1"/>
    </source>
</evidence>
<dbReference type="AlphaFoldDB" id="A0A371GDP2"/>
<accession>A0A371GDP2</accession>
<gene>
    <name evidence="2" type="ORF">CR513_29703</name>
</gene>
<dbReference type="Pfam" id="PF07727">
    <property type="entry name" value="RVT_2"/>
    <property type="match status" value="2"/>
</dbReference>